<dbReference type="Proteomes" id="UP000239204">
    <property type="component" value="Unassembled WGS sequence"/>
</dbReference>
<name>A0A2S7A999_9XANT</name>
<organism evidence="3 4">
    <name type="scientific">Xanthomonas arboricola</name>
    <dbReference type="NCBI Taxonomy" id="56448"/>
    <lineage>
        <taxon>Bacteria</taxon>
        <taxon>Pseudomonadati</taxon>
        <taxon>Pseudomonadota</taxon>
        <taxon>Gammaproteobacteria</taxon>
        <taxon>Lysobacterales</taxon>
        <taxon>Lysobacteraceae</taxon>
        <taxon>Xanthomonas</taxon>
    </lineage>
</organism>
<gene>
    <name evidence="3" type="ORF">XarjCFBP7645_13980</name>
</gene>
<dbReference type="Pfam" id="PF09831">
    <property type="entry name" value="DUF2058"/>
    <property type="match status" value="1"/>
</dbReference>
<feature type="compositionally biased region" description="Basic and acidic residues" evidence="2">
    <location>
        <begin position="99"/>
        <end position="115"/>
    </location>
</feature>
<evidence type="ECO:0000256" key="1">
    <source>
        <dbReference type="SAM" id="Coils"/>
    </source>
</evidence>
<comment type="caution">
    <text evidence="3">The sequence shown here is derived from an EMBL/GenBank/DDBJ whole genome shotgun (WGS) entry which is preliminary data.</text>
</comment>
<evidence type="ECO:0000313" key="3">
    <source>
        <dbReference type="EMBL" id="PPU05728.1"/>
    </source>
</evidence>
<feature type="compositionally biased region" description="Basic and acidic residues" evidence="2">
    <location>
        <begin position="69"/>
        <end position="86"/>
    </location>
</feature>
<dbReference type="AlphaFoldDB" id="A0A2S7A999"/>
<dbReference type="EMBL" id="MIGY01000003">
    <property type="protein sequence ID" value="PPU05728.1"/>
    <property type="molecule type" value="Genomic_DNA"/>
</dbReference>
<feature type="coiled-coil region" evidence="1">
    <location>
        <begin position="126"/>
        <end position="157"/>
    </location>
</feature>
<feature type="compositionally biased region" description="Gly residues" evidence="2">
    <location>
        <begin position="40"/>
        <end position="57"/>
    </location>
</feature>
<evidence type="ECO:0000256" key="2">
    <source>
        <dbReference type="SAM" id="MobiDB-lite"/>
    </source>
</evidence>
<proteinExistence type="predicted"/>
<protein>
    <submittedName>
        <fullName evidence="3">Nucleoprotein/polynucleotide-associated enzyme</fullName>
    </submittedName>
</protein>
<evidence type="ECO:0000313" key="4">
    <source>
        <dbReference type="Proteomes" id="UP000239204"/>
    </source>
</evidence>
<accession>A0A2S7A999</accession>
<reference evidence="3 4" key="1">
    <citation type="submission" date="2016-08" db="EMBL/GenBank/DDBJ databases">
        <title>Evolution of the type three secretion system and type three effector repertoires in Xanthomonas.</title>
        <authorList>
            <person name="Merda D."/>
            <person name="Briand M."/>
            <person name="Bosis E."/>
            <person name="Rousseau C."/>
            <person name="Portier P."/>
            <person name="Jacques M.-A."/>
            <person name="Fischer-Le Saux M."/>
        </authorList>
    </citation>
    <scope>NUCLEOTIDE SEQUENCE [LARGE SCALE GENOMIC DNA]</scope>
    <source>
        <strain evidence="3 4">CFBP 7645</strain>
    </source>
</reference>
<feature type="region of interest" description="Disordered" evidence="2">
    <location>
        <begin position="1"/>
        <end position="115"/>
    </location>
</feature>
<dbReference type="InterPro" id="IPR018636">
    <property type="entry name" value="DUF2058"/>
</dbReference>
<sequence length="251" mass="27548">MQIATAMSDTLRDQLLGLGFKSAPKPERKPDARPAARQHGNGGRPAPGGNKPGGQGRGPQRPHAAAATDGKDERKNDRRPERRNDGKPAAAARPQQSTADRRGPRPARTREDIDLAKAYAIRAQREKDERIEAERLKQEEARLRREAKTKLEELLKDKGLNHADADIARHFPYGGKIKRIYVTADQLKALNAGELGVLQLNGRYLLVTAEVLAEAEAVFAPSVALKVDPNAPAGEDPYADPQYQVPDDLVW</sequence>
<keyword evidence="1" id="KW-0175">Coiled coil</keyword>
<feature type="compositionally biased region" description="Basic and acidic residues" evidence="2">
    <location>
        <begin position="24"/>
        <end position="34"/>
    </location>
</feature>